<keyword evidence="1" id="KW-0812">Transmembrane</keyword>
<feature type="transmembrane region" description="Helical" evidence="1">
    <location>
        <begin position="70"/>
        <end position="93"/>
    </location>
</feature>
<gene>
    <name evidence="2" type="ORF">FF38_00512</name>
</gene>
<keyword evidence="1" id="KW-1133">Transmembrane helix</keyword>
<sequence length="225" mass="25868">MHHIWKNTHDYEKKSVYKAVEKGAVLAAIENYFRTTTISKTTGQRSSVAKKQDAIDHYQRHQKNHHLDCVVFNIIIIMGFSCCCSTNVCFTNYTMKVWKEGVAKVFNSRDSDGQVTDFTTCFNSNIIPTLVEIECSFVVVFVLHHRAKKYSLTNNHNVLKQNSDFVHFAEENQLHLLQPTKVSGQSFPNYSSVNMKDILVVFFFHFALGSKLIKMVTKANNIRIH</sequence>
<evidence type="ECO:0000256" key="1">
    <source>
        <dbReference type="SAM" id="Phobius"/>
    </source>
</evidence>
<accession>A0A0L0CJS2</accession>
<keyword evidence="3" id="KW-1185">Reference proteome</keyword>
<comment type="caution">
    <text evidence="2">The sequence shown here is derived from an EMBL/GenBank/DDBJ whole genome shotgun (WGS) entry which is preliminary data.</text>
</comment>
<dbReference type="AlphaFoldDB" id="A0A0L0CJS2"/>
<evidence type="ECO:0000313" key="3">
    <source>
        <dbReference type="Proteomes" id="UP000037069"/>
    </source>
</evidence>
<dbReference type="Proteomes" id="UP000037069">
    <property type="component" value="Unassembled WGS sequence"/>
</dbReference>
<evidence type="ECO:0000313" key="2">
    <source>
        <dbReference type="EMBL" id="KNC32496.1"/>
    </source>
</evidence>
<dbReference type="EMBL" id="JRES01000305">
    <property type="protein sequence ID" value="KNC32496.1"/>
    <property type="molecule type" value="Genomic_DNA"/>
</dbReference>
<protein>
    <submittedName>
        <fullName evidence="2">Uncharacterized protein</fullName>
    </submittedName>
</protein>
<proteinExistence type="predicted"/>
<reference evidence="2 3" key="1">
    <citation type="journal article" date="2015" name="Nat. Commun.">
        <title>Lucilia cuprina genome unlocks parasitic fly biology to underpin future interventions.</title>
        <authorList>
            <person name="Anstead C.A."/>
            <person name="Korhonen P.K."/>
            <person name="Young N.D."/>
            <person name="Hall R.S."/>
            <person name="Jex A.R."/>
            <person name="Murali S.C."/>
            <person name="Hughes D.S."/>
            <person name="Lee S.F."/>
            <person name="Perry T."/>
            <person name="Stroehlein A.J."/>
            <person name="Ansell B.R."/>
            <person name="Breugelmans B."/>
            <person name="Hofmann A."/>
            <person name="Qu J."/>
            <person name="Dugan S."/>
            <person name="Lee S.L."/>
            <person name="Chao H."/>
            <person name="Dinh H."/>
            <person name="Han Y."/>
            <person name="Doddapaneni H.V."/>
            <person name="Worley K.C."/>
            <person name="Muzny D.M."/>
            <person name="Ioannidis P."/>
            <person name="Waterhouse R.M."/>
            <person name="Zdobnov E.M."/>
            <person name="James P.J."/>
            <person name="Bagnall N.H."/>
            <person name="Kotze A.C."/>
            <person name="Gibbs R.A."/>
            <person name="Richards S."/>
            <person name="Batterham P."/>
            <person name="Gasser R.B."/>
        </authorList>
    </citation>
    <scope>NUCLEOTIDE SEQUENCE [LARGE SCALE GENOMIC DNA]</scope>
    <source>
        <strain evidence="2 3">LS</strain>
        <tissue evidence="2">Full body</tissue>
    </source>
</reference>
<keyword evidence="1" id="KW-0472">Membrane</keyword>
<organism evidence="2 3">
    <name type="scientific">Lucilia cuprina</name>
    <name type="common">Green bottle fly</name>
    <name type="synonym">Australian sheep blowfly</name>
    <dbReference type="NCBI Taxonomy" id="7375"/>
    <lineage>
        <taxon>Eukaryota</taxon>
        <taxon>Metazoa</taxon>
        <taxon>Ecdysozoa</taxon>
        <taxon>Arthropoda</taxon>
        <taxon>Hexapoda</taxon>
        <taxon>Insecta</taxon>
        <taxon>Pterygota</taxon>
        <taxon>Neoptera</taxon>
        <taxon>Endopterygota</taxon>
        <taxon>Diptera</taxon>
        <taxon>Brachycera</taxon>
        <taxon>Muscomorpha</taxon>
        <taxon>Oestroidea</taxon>
        <taxon>Calliphoridae</taxon>
        <taxon>Luciliinae</taxon>
        <taxon>Lucilia</taxon>
    </lineage>
</organism>
<name>A0A0L0CJS2_LUCCU</name>